<comment type="function">
    <text evidence="7">Involved in peptide bond synthesis. Stimulates efficient translation and peptide-bond synthesis on native or reconstituted 70S ribosomes in vitro. Probably functions indirectly by altering the affinity of the ribosome for aminoacyl-tRNA, thus increasing their reactivity as acceptors for peptidyl transferase.</text>
</comment>
<reference evidence="12 13" key="1">
    <citation type="journal article" date="2016" name="Nat. Commun.">
        <title>Thousands of microbial genomes shed light on interconnected biogeochemical processes in an aquifer system.</title>
        <authorList>
            <person name="Anantharaman K."/>
            <person name="Brown C.T."/>
            <person name="Hug L.A."/>
            <person name="Sharon I."/>
            <person name="Castelle C.J."/>
            <person name="Probst A.J."/>
            <person name="Thomas B.C."/>
            <person name="Singh A."/>
            <person name="Wilkins M.J."/>
            <person name="Karaoz U."/>
            <person name="Brodie E.L."/>
            <person name="Williams K.H."/>
            <person name="Hubbard S.S."/>
            <person name="Banfield J.F."/>
        </authorList>
    </citation>
    <scope>NUCLEOTIDE SEQUENCE [LARGE SCALE GENOMIC DNA]</scope>
</reference>
<evidence type="ECO:0000313" key="13">
    <source>
        <dbReference type="Proteomes" id="UP000177171"/>
    </source>
</evidence>
<dbReference type="InterPro" id="IPR020599">
    <property type="entry name" value="Transl_elong_fac_P/YeiP"/>
</dbReference>
<evidence type="ECO:0000259" key="10">
    <source>
        <dbReference type="SMART" id="SM00841"/>
    </source>
</evidence>
<dbReference type="InterPro" id="IPR015365">
    <property type="entry name" value="Elong-fact-P_C"/>
</dbReference>
<dbReference type="InterPro" id="IPR013185">
    <property type="entry name" value="Transl_elong_KOW-like"/>
</dbReference>
<protein>
    <recommendedName>
        <fullName evidence="7 8">Elongation factor P</fullName>
        <shortName evidence="7">EF-P</shortName>
    </recommendedName>
</protein>
<dbReference type="UniPathway" id="UPA00345"/>
<dbReference type="EMBL" id="MHQY01000007">
    <property type="protein sequence ID" value="OHA14503.1"/>
    <property type="molecule type" value="Genomic_DNA"/>
</dbReference>
<feature type="domain" description="Translation elongation factor P/YeiP central" evidence="11">
    <location>
        <begin position="67"/>
        <end position="122"/>
    </location>
</feature>
<dbReference type="Proteomes" id="UP000177171">
    <property type="component" value="Unassembled WGS sequence"/>
</dbReference>
<dbReference type="NCBIfam" id="TIGR00038">
    <property type="entry name" value="efp"/>
    <property type="match status" value="1"/>
</dbReference>
<dbReference type="GO" id="GO:0005829">
    <property type="term" value="C:cytosol"/>
    <property type="evidence" value="ECO:0007669"/>
    <property type="project" value="UniProtKB-ARBA"/>
</dbReference>
<dbReference type="InterPro" id="IPR008991">
    <property type="entry name" value="Translation_prot_SH3-like_sf"/>
</dbReference>
<comment type="pathway">
    <text evidence="2 7">Protein biosynthesis; polypeptide chain elongation.</text>
</comment>
<comment type="similarity">
    <text evidence="3 7 9">Belongs to the elongation factor P family.</text>
</comment>
<sequence length="189" mass="20960">MISANNLKNGTIFLMDEAPYQVIEVKHLHMGRGGSSIQTKIKNLATGQVLSRNFKESDSFGDADVEKGKIKFLYTHRENTVFINPGKSNERLSMPTETLGDILKWLKPNTECEAVFLTGKIISIKPPIKIELKVIESPPGLKGDRAQSGTKNIKLETGASINVPLFIEEGDIIRINTETGEYTERVTKS</sequence>
<dbReference type="InterPro" id="IPR014722">
    <property type="entry name" value="Rib_uL2_dom2"/>
</dbReference>
<evidence type="ECO:0000256" key="2">
    <source>
        <dbReference type="ARBA" id="ARBA00004815"/>
    </source>
</evidence>
<proteinExistence type="inferred from homology"/>
<dbReference type="FunFam" id="2.40.50.140:FF:000004">
    <property type="entry name" value="Elongation factor P"/>
    <property type="match status" value="1"/>
</dbReference>
<evidence type="ECO:0000256" key="5">
    <source>
        <dbReference type="ARBA" id="ARBA00022768"/>
    </source>
</evidence>
<dbReference type="Pfam" id="PF01132">
    <property type="entry name" value="EFP"/>
    <property type="match status" value="1"/>
</dbReference>
<keyword evidence="6 7" id="KW-0648">Protein biosynthesis</keyword>
<evidence type="ECO:0000259" key="11">
    <source>
        <dbReference type="SMART" id="SM01185"/>
    </source>
</evidence>
<accession>A0A1G2LSI2</accession>
<evidence type="ECO:0000256" key="1">
    <source>
        <dbReference type="ARBA" id="ARBA00004496"/>
    </source>
</evidence>
<keyword evidence="4 7" id="KW-0963">Cytoplasm</keyword>
<dbReference type="GO" id="GO:0043043">
    <property type="term" value="P:peptide biosynthetic process"/>
    <property type="evidence" value="ECO:0007669"/>
    <property type="project" value="InterPro"/>
</dbReference>
<feature type="domain" description="Elongation factor P C-terminal" evidence="10">
    <location>
        <begin position="130"/>
        <end position="185"/>
    </location>
</feature>
<comment type="caution">
    <text evidence="12">The sequence shown here is derived from an EMBL/GenBank/DDBJ whole genome shotgun (WGS) entry which is preliminary data.</text>
</comment>
<evidence type="ECO:0000256" key="8">
    <source>
        <dbReference type="NCBIfam" id="TIGR00038"/>
    </source>
</evidence>
<dbReference type="SUPFAM" id="SSF50104">
    <property type="entry name" value="Translation proteins SH3-like domain"/>
    <property type="match status" value="1"/>
</dbReference>
<dbReference type="PANTHER" id="PTHR30053:SF12">
    <property type="entry name" value="ELONGATION FACTOR P (EF-P) FAMILY PROTEIN"/>
    <property type="match status" value="1"/>
</dbReference>
<evidence type="ECO:0000313" key="12">
    <source>
        <dbReference type="EMBL" id="OHA14503.1"/>
    </source>
</evidence>
<dbReference type="Gene3D" id="2.40.50.140">
    <property type="entry name" value="Nucleic acid-binding proteins"/>
    <property type="match status" value="2"/>
</dbReference>
<evidence type="ECO:0000256" key="6">
    <source>
        <dbReference type="ARBA" id="ARBA00022917"/>
    </source>
</evidence>
<name>A0A1G2LSI2_9BACT</name>
<dbReference type="CDD" id="cd05794">
    <property type="entry name" value="S1_EF-P_repeat_2"/>
    <property type="match status" value="1"/>
</dbReference>
<dbReference type="Pfam" id="PF08207">
    <property type="entry name" value="EFP_N"/>
    <property type="match status" value="1"/>
</dbReference>
<dbReference type="NCBIfam" id="NF001810">
    <property type="entry name" value="PRK00529.1"/>
    <property type="match status" value="1"/>
</dbReference>
<keyword evidence="5 7" id="KW-0251">Elongation factor</keyword>
<dbReference type="SMART" id="SM00841">
    <property type="entry name" value="Elong-fact-P_C"/>
    <property type="match status" value="1"/>
</dbReference>
<dbReference type="SMART" id="SM01185">
    <property type="entry name" value="EFP"/>
    <property type="match status" value="1"/>
</dbReference>
<organism evidence="12 13">
    <name type="scientific">Candidatus Sungbacteria bacterium RIFCSPLOWO2_12_FULL_41_11</name>
    <dbReference type="NCBI Taxonomy" id="1802286"/>
    <lineage>
        <taxon>Bacteria</taxon>
        <taxon>Candidatus Sungiibacteriota</taxon>
    </lineage>
</organism>
<dbReference type="PIRSF" id="PIRSF005901">
    <property type="entry name" value="EF-P"/>
    <property type="match status" value="1"/>
</dbReference>
<dbReference type="InterPro" id="IPR011768">
    <property type="entry name" value="Transl_elongation_fac_P"/>
</dbReference>
<dbReference type="Gene3D" id="2.30.30.30">
    <property type="match status" value="1"/>
</dbReference>
<dbReference type="AlphaFoldDB" id="A0A1G2LSI2"/>
<dbReference type="Pfam" id="PF09285">
    <property type="entry name" value="Elong-fact-P_C"/>
    <property type="match status" value="1"/>
</dbReference>
<dbReference type="PANTHER" id="PTHR30053">
    <property type="entry name" value="ELONGATION FACTOR P"/>
    <property type="match status" value="1"/>
</dbReference>
<dbReference type="InterPro" id="IPR001059">
    <property type="entry name" value="Transl_elong_P/YeiP_cen"/>
</dbReference>
<gene>
    <name evidence="7" type="primary">efp</name>
    <name evidence="12" type="ORF">A3G49_06680</name>
</gene>
<dbReference type="HAMAP" id="MF_00141">
    <property type="entry name" value="EF_P"/>
    <property type="match status" value="1"/>
</dbReference>
<dbReference type="SUPFAM" id="SSF50249">
    <property type="entry name" value="Nucleic acid-binding proteins"/>
    <property type="match status" value="2"/>
</dbReference>
<evidence type="ECO:0000256" key="3">
    <source>
        <dbReference type="ARBA" id="ARBA00009479"/>
    </source>
</evidence>
<evidence type="ECO:0000256" key="7">
    <source>
        <dbReference type="HAMAP-Rule" id="MF_00141"/>
    </source>
</evidence>
<dbReference type="GO" id="GO:0003746">
    <property type="term" value="F:translation elongation factor activity"/>
    <property type="evidence" value="ECO:0007669"/>
    <property type="project" value="UniProtKB-UniRule"/>
</dbReference>
<evidence type="ECO:0000256" key="9">
    <source>
        <dbReference type="RuleBase" id="RU004389"/>
    </source>
</evidence>
<comment type="subcellular location">
    <subcellularLocation>
        <location evidence="1 7">Cytoplasm</location>
    </subcellularLocation>
</comment>
<evidence type="ECO:0000256" key="4">
    <source>
        <dbReference type="ARBA" id="ARBA00022490"/>
    </source>
</evidence>
<dbReference type="FunFam" id="2.30.30.30:FF:000003">
    <property type="entry name" value="Elongation factor P"/>
    <property type="match status" value="1"/>
</dbReference>
<dbReference type="InterPro" id="IPR012340">
    <property type="entry name" value="NA-bd_OB-fold"/>
</dbReference>